<feature type="region of interest" description="Disordered" evidence="1">
    <location>
        <begin position="123"/>
        <end position="152"/>
    </location>
</feature>
<comment type="caution">
    <text evidence="2">The sequence shown here is derived from an EMBL/GenBank/DDBJ whole genome shotgun (WGS) entry which is preliminary data.</text>
</comment>
<protein>
    <submittedName>
        <fullName evidence="2">Uncharacterized protein</fullName>
    </submittedName>
</protein>
<organism evidence="2 3">
    <name type="scientific">Liparis tanakae</name>
    <name type="common">Tanaka's snailfish</name>
    <dbReference type="NCBI Taxonomy" id="230148"/>
    <lineage>
        <taxon>Eukaryota</taxon>
        <taxon>Metazoa</taxon>
        <taxon>Chordata</taxon>
        <taxon>Craniata</taxon>
        <taxon>Vertebrata</taxon>
        <taxon>Euteleostomi</taxon>
        <taxon>Actinopterygii</taxon>
        <taxon>Neopterygii</taxon>
        <taxon>Teleostei</taxon>
        <taxon>Neoteleostei</taxon>
        <taxon>Acanthomorphata</taxon>
        <taxon>Eupercaria</taxon>
        <taxon>Perciformes</taxon>
        <taxon>Cottioidei</taxon>
        <taxon>Cottales</taxon>
        <taxon>Liparidae</taxon>
        <taxon>Liparis</taxon>
    </lineage>
</organism>
<sequence>MQSTSHQRPQHSSKQGRRPQLMSKQCIFLGQVDFRNQAVVTRSVSRENNRESSESIGNNAGTEQEEDDLLETSPLAQKSDGVFVILHGLRAQTVHRVEDIVLYLRLTLRHQLNEKQGHCFKQKTAADGQPSWKVSQNQPAGNVRRHLHRSRDEAAHVRVGVELRRVERQAVVAVTATHHQRGRKARHGSDRASSRDVQSLRKIEREGHAHMYPPSTKAATKLEICPKPLMKRRTVNMTQEVEKT</sequence>
<dbReference type="EMBL" id="SRLO01001273">
    <property type="protein sequence ID" value="TNN39514.1"/>
    <property type="molecule type" value="Genomic_DNA"/>
</dbReference>
<accession>A0A4Z2FFJ9</accession>
<proteinExistence type="predicted"/>
<name>A0A4Z2FFJ9_9TELE</name>
<evidence type="ECO:0000313" key="2">
    <source>
        <dbReference type="EMBL" id="TNN39514.1"/>
    </source>
</evidence>
<keyword evidence="3" id="KW-1185">Reference proteome</keyword>
<dbReference type="AlphaFoldDB" id="A0A4Z2FFJ9"/>
<evidence type="ECO:0000313" key="3">
    <source>
        <dbReference type="Proteomes" id="UP000314294"/>
    </source>
</evidence>
<feature type="region of interest" description="Disordered" evidence="1">
    <location>
        <begin position="1"/>
        <end position="21"/>
    </location>
</feature>
<feature type="compositionally biased region" description="Basic and acidic residues" evidence="1">
    <location>
        <begin position="187"/>
        <end position="199"/>
    </location>
</feature>
<feature type="compositionally biased region" description="Basic residues" evidence="1">
    <location>
        <begin position="8"/>
        <end position="17"/>
    </location>
</feature>
<gene>
    <name evidence="2" type="ORF">EYF80_050313</name>
</gene>
<feature type="region of interest" description="Disordered" evidence="1">
    <location>
        <begin position="176"/>
        <end position="199"/>
    </location>
</feature>
<feature type="compositionally biased region" description="Basic and acidic residues" evidence="1">
    <location>
        <begin position="44"/>
        <end position="53"/>
    </location>
</feature>
<dbReference type="Proteomes" id="UP000314294">
    <property type="component" value="Unassembled WGS sequence"/>
</dbReference>
<evidence type="ECO:0000256" key="1">
    <source>
        <dbReference type="SAM" id="MobiDB-lite"/>
    </source>
</evidence>
<reference evidence="2 3" key="1">
    <citation type="submission" date="2019-03" db="EMBL/GenBank/DDBJ databases">
        <title>First draft genome of Liparis tanakae, snailfish: a comprehensive survey of snailfish specific genes.</title>
        <authorList>
            <person name="Kim W."/>
            <person name="Song I."/>
            <person name="Jeong J.-H."/>
            <person name="Kim D."/>
            <person name="Kim S."/>
            <person name="Ryu S."/>
            <person name="Song J.Y."/>
            <person name="Lee S.K."/>
        </authorList>
    </citation>
    <scope>NUCLEOTIDE SEQUENCE [LARGE SCALE GENOMIC DNA]</scope>
    <source>
        <tissue evidence="2">Muscle</tissue>
    </source>
</reference>
<feature type="region of interest" description="Disordered" evidence="1">
    <location>
        <begin position="42"/>
        <end position="69"/>
    </location>
</feature>